<dbReference type="SMART" id="SM00530">
    <property type="entry name" value="HTH_XRE"/>
    <property type="match status" value="1"/>
</dbReference>
<protein>
    <recommendedName>
        <fullName evidence="1">HTH cro/C1-type domain-containing protein</fullName>
    </recommendedName>
</protein>
<organism evidence="2 3">
    <name type="scientific">Nostoc sphaeroides CCNUC1</name>
    <dbReference type="NCBI Taxonomy" id="2653204"/>
    <lineage>
        <taxon>Bacteria</taxon>
        <taxon>Bacillati</taxon>
        <taxon>Cyanobacteriota</taxon>
        <taxon>Cyanophyceae</taxon>
        <taxon>Nostocales</taxon>
        <taxon>Nostocaceae</taxon>
        <taxon>Nostoc</taxon>
    </lineage>
</organism>
<dbReference type="Pfam" id="PF01381">
    <property type="entry name" value="HTH_3"/>
    <property type="match status" value="1"/>
</dbReference>
<dbReference type="Proteomes" id="UP000326678">
    <property type="component" value="Chromosome pGXM01"/>
</dbReference>
<proteinExistence type="predicted"/>
<dbReference type="KEGG" id="nsh:GXM_09748"/>
<keyword evidence="3" id="KW-1185">Reference proteome</keyword>
<gene>
    <name evidence="2" type="ORF">GXM_09748</name>
</gene>
<dbReference type="AlphaFoldDB" id="A0A5P8WHR7"/>
<dbReference type="CDD" id="cd00093">
    <property type="entry name" value="HTH_XRE"/>
    <property type="match status" value="1"/>
</dbReference>
<evidence type="ECO:0000313" key="3">
    <source>
        <dbReference type="Proteomes" id="UP000326678"/>
    </source>
</evidence>
<accession>A0A5P8WHR7</accession>
<dbReference type="Gene3D" id="1.10.260.40">
    <property type="entry name" value="lambda repressor-like DNA-binding domains"/>
    <property type="match status" value="1"/>
</dbReference>
<evidence type="ECO:0000313" key="2">
    <source>
        <dbReference type="EMBL" id="QFS52254.1"/>
    </source>
</evidence>
<sequence length="123" mass="13752">MIELTVQKLSCHMTTESANIKVKNTKEVIMVPLDWVVMLAWNKECGNSLRLLRGKKSRREIADALLSQKVECSQEYIRKLENGEAASVSTKIITAIAKTLGVELIEIMSDLRVEVSKNICTSS</sequence>
<feature type="domain" description="HTH cro/C1-type" evidence="1">
    <location>
        <begin position="66"/>
        <end position="107"/>
    </location>
</feature>
<dbReference type="InterPro" id="IPR001387">
    <property type="entry name" value="Cro/C1-type_HTH"/>
</dbReference>
<dbReference type="EMBL" id="CP045228">
    <property type="protein sequence ID" value="QFS52254.1"/>
    <property type="molecule type" value="Genomic_DNA"/>
</dbReference>
<dbReference type="InterPro" id="IPR010982">
    <property type="entry name" value="Lambda_DNA-bd_dom_sf"/>
</dbReference>
<evidence type="ECO:0000259" key="1">
    <source>
        <dbReference type="PROSITE" id="PS50943"/>
    </source>
</evidence>
<name>A0A5P8WHR7_9NOSO</name>
<reference evidence="2 3" key="1">
    <citation type="submission" date="2019-10" db="EMBL/GenBank/DDBJ databases">
        <title>Genomic and transcriptomic insights into the perfect genentic adaptation of a filamentous nitrogen-fixing cyanobacterium to rice fields.</title>
        <authorList>
            <person name="Chen Z."/>
        </authorList>
    </citation>
    <scope>NUCLEOTIDE SEQUENCE [LARGE SCALE GENOMIC DNA]</scope>
    <source>
        <strain evidence="2">CCNUC1</strain>
    </source>
</reference>
<dbReference type="GO" id="GO:0003677">
    <property type="term" value="F:DNA binding"/>
    <property type="evidence" value="ECO:0007669"/>
    <property type="project" value="InterPro"/>
</dbReference>
<dbReference type="PROSITE" id="PS50943">
    <property type="entry name" value="HTH_CROC1"/>
    <property type="match status" value="1"/>
</dbReference>
<dbReference type="SUPFAM" id="SSF47413">
    <property type="entry name" value="lambda repressor-like DNA-binding domains"/>
    <property type="match status" value="1"/>
</dbReference>